<dbReference type="Gene3D" id="3.40.50.1820">
    <property type="entry name" value="alpha/beta hydrolase"/>
    <property type="match status" value="1"/>
</dbReference>
<dbReference type="EMBL" id="QQZY01000001">
    <property type="protein sequence ID" value="RDI76196.1"/>
    <property type="molecule type" value="Genomic_DNA"/>
</dbReference>
<dbReference type="AlphaFoldDB" id="A0A7M2Z1A2"/>
<reference evidence="3" key="2">
    <citation type="journal article" date="2019" name="MicrobiologyOpen">
        <title>High-quality draft genome sequence of Gaiella occulta isolated from a 150 meter deep mineral water borehole and comparison with the genome sequences of other deep-branching lineages of the phylum Actinobacteria.</title>
        <authorList>
            <person name="Severino R."/>
            <person name="Froufe H.J.C."/>
            <person name="Barroso C."/>
            <person name="Albuquerque L."/>
            <person name="Lobo-da-Cunha A."/>
            <person name="da Costa M.S."/>
            <person name="Egas C."/>
        </authorList>
    </citation>
    <scope>NUCLEOTIDE SEQUENCE [LARGE SCALE GENOMIC DNA]</scope>
    <source>
        <strain evidence="3">F2-233</strain>
    </source>
</reference>
<dbReference type="Proteomes" id="UP000254134">
    <property type="component" value="Unassembled WGS sequence"/>
</dbReference>
<sequence>MLAAIVVAAALAAAATLVRDARGREADLAIRERTLRSHALGMTLRFAVSLPPGYDGGGRYPVIYFLHGLPASASAFRDIGFVRRALEQVGGRAIVVAPQAARDGDSDPEYIDWGEGRNWETAIAREIPAYVDRHFRTIPNRRGRALVGISAGGYGAMLIGLHHLDTFSVIESWSGYHRPTDPDGTSVLDLGSPAANARASAHALVGTLRRSAARRPLLLGFYVGRRDSRFRRDNVLLDAELRAARVPHMFRLYGGGHDQALWSARAGEWLGRALAALAPAVDGAAATTPASTPPDLSRPALLPGRP</sequence>
<evidence type="ECO:0000313" key="2">
    <source>
        <dbReference type="EMBL" id="RDI76196.1"/>
    </source>
</evidence>
<accession>A0A7M2Z1A2</accession>
<name>A0A7M2Z1A2_9ACTN</name>
<dbReference type="SUPFAM" id="SSF53474">
    <property type="entry name" value="alpha/beta-Hydrolases"/>
    <property type="match status" value="1"/>
</dbReference>
<evidence type="ECO:0000313" key="3">
    <source>
        <dbReference type="Proteomes" id="UP000254134"/>
    </source>
</evidence>
<organism evidence="2 3">
    <name type="scientific">Gaiella occulta</name>
    <dbReference type="NCBI Taxonomy" id="1002870"/>
    <lineage>
        <taxon>Bacteria</taxon>
        <taxon>Bacillati</taxon>
        <taxon>Actinomycetota</taxon>
        <taxon>Thermoleophilia</taxon>
        <taxon>Gaiellales</taxon>
        <taxon>Gaiellaceae</taxon>
        <taxon>Gaiella</taxon>
    </lineage>
</organism>
<dbReference type="PANTHER" id="PTHR48098:SF1">
    <property type="entry name" value="DIACYLGLYCEROL ACYLTRANSFERASE_MYCOLYLTRANSFERASE AG85A"/>
    <property type="match status" value="1"/>
</dbReference>
<protein>
    <submittedName>
        <fullName evidence="2">Putative esterase</fullName>
    </submittedName>
</protein>
<dbReference type="InterPro" id="IPR050583">
    <property type="entry name" value="Mycobacterial_A85_antigen"/>
</dbReference>
<feature type="compositionally biased region" description="Low complexity" evidence="1">
    <location>
        <begin position="285"/>
        <end position="294"/>
    </location>
</feature>
<dbReference type="GO" id="GO:0016747">
    <property type="term" value="F:acyltransferase activity, transferring groups other than amino-acyl groups"/>
    <property type="evidence" value="ECO:0007669"/>
    <property type="project" value="TreeGrafter"/>
</dbReference>
<proteinExistence type="predicted"/>
<evidence type="ECO:0000256" key="1">
    <source>
        <dbReference type="SAM" id="MobiDB-lite"/>
    </source>
</evidence>
<comment type="caution">
    <text evidence="2">The sequence shown here is derived from an EMBL/GenBank/DDBJ whole genome shotgun (WGS) entry which is preliminary data.</text>
</comment>
<reference evidence="2 3" key="1">
    <citation type="submission" date="2018-07" db="EMBL/GenBank/DDBJ databases">
        <title>High-quality-draft genome sequence of Gaiella occulta.</title>
        <authorList>
            <person name="Severino R."/>
            <person name="Froufe H.J.C."/>
            <person name="Rainey F.A."/>
            <person name="Barroso C."/>
            <person name="Albuquerque L."/>
            <person name="Lobo-Da-Cunha A."/>
            <person name="Da Costa M.S."/>
            <person name="Egas C."/>
        </authorList>
    </citation>
    <scope>NUCLEOTIDE SEQUENCE [LARGE SCALE GENOMIC DNA]</scope>
    <source>
        <strain evidence="2 3">F2-233</strain>
    </source>
</reference>
<dbReference type="InterPro" id="IPR000801">
    <property type="entry name" value="Esterase-like"/>
</dbReference>
<dbReference type="PANTHER" id="PTHR48098">
    <property type="entry name" value="ENTEROCHELIN ESTERASE-RELATED"/>
    <property type="match status" value="1"/>
</dbReference>
<dbReference type="InterPro" id="IPR029058">
    <property type="entry name" value="AB_hydrolase_fold"/>
</dbReference>
<dbReference type="Pfam" id="PF00756">
    <property type="entry name" value="Esterase"/>
    <property type="match status" value="1"/>
</dbReference>
<gene>
    <name evidence="2" type="ORF">Gocc_0615</name>
</gene>
<keyword evidence="3" id="KW-1185">Reference proteome</keyword>
<feature type="region of interest" description="Disordered" evidence="1">
    <location>
        <begin position="285"/>
        <end position="306"/>
    </location>
</feature>